<dbReference type="SUPFAM" id="SSF52768">
    <property type="entry name" value="Arginase/deacetylase"/>
    <property type="match status" value="1"/>
</dbReference>
<evidence type="ECO:0000256" key="2">
    <source>
        <dbReference type="ARBA" id="ARBA00022801"/>
    </source>
</evidence>
<dbReference type="InterPro" id="IPR006035">
    <property type="entry name" value="Ureohydrolase"/>
</dbReference>
<keyword evidence="2" id="KW-0378">Hydrolase</keyword>
<evidence type="ECO:0000256" key="4">
    <source>
        <dbReference type="PROSITE-ProRule" id="PRU00742"/>
    </source>
</evidence>
<keyword evidence="3" id="KW-0464">Manganese</keyword>
<dbReference type="PRINTS" id="PR00116">
    <property type="entry name" value="ARGINASE"/>
</dbReference>
<organism evidence="5 6">
    <name type="scientific">Janthinobacterium fluminis</name>
    <dbReference type="NCBI Taxonomy" id="2987524"/>
    <lineage>
        <taxon>Bacteria</taxon>
        <taxon>Pseudomonadati</taxon>
        <taxon>Pseudomonadota</taxon>
        <taxon>Betaproteobacteria</taxon>
        <taxon>Burkholderiales</taxon>
        <taxon>Oxalobacteraceae</taxon>
        <taxon>Janthinobacterium</taxon>
    </lineage>
</organism>
<keyword evidence="1" id="KW-0479">Metal-binding</keyword>
<dbReference type="Pfam" id="PF00491">
    <property type="entry name" value="Arginase"/>
    <property type="match status" value="1"/>
</dbReference>
<protein>
    <submittedName>
        <fullName evidence="5">Arginase family protein</fullName>
    </submittedName>
</protein>
<dbReference type="InterPro" id="IPR023696">
    <property type="entry name" value="Ureohydrolase_dom_sf"/>
</dbReference>
<reference evidence="5 6" key="1">
    <citation type="submission" date="2022-10" db="EMBL/GenBank/DDBJ databases">
        <title>Janthinobacterium sp. hw3 Genome sequencing.</title>
        <authorList>
            <person name="Park S."/>
        </authorList>
    </citation>
    <scope>NUCLEOTIDE SEQUENCE [LARGE SCALE GENOMIC DNA]</scope>
    <source>
        <strain evidence="6">hw3</strain>
    </source>
</reference>
<comment type="similarity">
    <text evidence="4">Belongs to the arginase family.</text>
</comment>
<evidence type="ECO:0000256" key="1">
    <source>
        <dbReference type="ARBA" id="ARBA00022723"/>
    </source>
</evidence>
<dbReference type="RefSeq" id="WP_273668735.1">
    <property type="nucleotide sequence ID" value="NZ_JAQQXR010000001.1"/>
</dbReference>
<dbReference type="Gene3D" id="3.40.800.10">
    <property type="entry name" value="Ureohydrolase domain"/>
    <property type="match status" value="1"/>
</dbReference>
<dbReference type="PANTHER" id="PTHR43782:SF3">
    <property type="entry name" value="ARGINASE"/>
    <property type="match status" value="1"/>
</dbReference>
<sequence length="280" mass="30405">MNNHLIVPYLMGQRRNGLCRVAELARHGWDVVADPDLTAASVAGSNEKMRRMGKIYALLSEAVRLRVRAGGVPISLAGDCMSTLGVLAGLQKAGRTPERMLWLDAHGDFHTWGTTQTQYLGGMPLAVLVGRGDRRQAGRDAIGALVAQIGVRPYPEQRILLSDARDLDPGEAEAIAASAIVTCAIEDIVSHLAPRDSLYLHWDTDVVNAEADMPALKYHVKHGPSWEDMHRLFRSLRGHNIIAVSVSAWHEEADADNKTALACLALLSELGLGAEAREGR</sequence>
<comment type="caution">
    <text evidence="5">The sequence shown here is derived from an EMBL/GenBank/DDBJ whole genome shotgun (WGS) entry which is preliminary data.</text>
</comment>
<name>A0ABT5JTN9_9BURK</name>
<accession>A0ABT5JTN9</accession>
<dbReference type="PANTHER" id="PTHR43782">
    <property type="entry name" value="ARGINASE"/>
    <property type="match status" value="1"/>
</dbReference>
<gene>
    <name evidence="5" type="ORF">OIK44_00730</name>
</gene>
<evidence type="ECO:0000313" key="6">
    <source>
        <dbReference type="Proteomes" id="UP001221208"/>
    </source>
</evidence>
<keyword evidence="6" id="KW-1185">Reference proteome</keyword>
<proteinExistence type="inferred from homology"/>
<evidence type="ECO:0000313" key="5">
    <source>
        <dbReference type="EMBL" id="MDC8756107.1"/>
    </source>
</evidence>
<dbReference type="EMBL" id="JAQQXR010000001">
    <property type="protein sequence ID" value="MDC8756107.1"/>
    <property type="molecule type" value="Genomic_DNA"/>
</dbReference>
<dbReference type="Proteomes" id="UP001221208">
    <property type="component" value="Unassembled WGS sequence"/>
</dbReference>
<evidence type="ECO:0000256" key="3">
    <source>
        <dbReference type="ARBA" id="ARBA00023211"/>
    </source>
</evidence>
<dbReference type="PROSITE" id="PS51409">
    <property type="entry name" value="ARGINASE_2"/>
    <property type="match status" value="1"/>
</dbReference>